<dbReference type="PANTHER" id="PTHR15140:SF33">
    <property type="entry name" value="LATE BLIGHT RESISTANCE PROTEIN HOMOLOG R1A-3 ISOFORM X1"/>
    <property type="match status" value="1"/>
</dbReference>
<dbReference type="EMBL" id="JBFOLJ010000008">
    <property type="protein sequence ID" value="KAL2515705.1"/>
    <property type="molecule type" value="Genomic_DNA"/>
</dbReference>
<sequence>MMQLRHVQVEATANLPDPPCGENSVIILENLQTLSLINNFRCTVEVSKRIPNLKKLGIYYTDEPTDYHCLNNLVDLDKLEALKCILYRDSLSFLKNVTFPESLSFLKNVTFPESLKKLTLVYGKIPWEDTTVVGSLPNLQVLKLKKHAFLGPEWEPNEGEFLQLKFLLLEKIDLKHWRADSIHFPTLEQLFIKSCEDLEEIPSGIGEITTLQSIEVYNCRDSLVTSAKEIQETQQSYENDDLQVRIVPFYDSTGVLSQLSLMCKVIK</sequence>
<keyword evidence="2" id="KW-1185">Reference proteome</keyword>
<evidence type="ECO:0000313" key="1">
    <source>
        <dbReference type="EMBL" id="KAL2515705.1"/>
    </source>
</evidence>
<gene>
    <name evidence="1" type="ORF">Fot_29676</name>
</gene>
<dbReference type="Gene3D" id="3.80.10.10">
    <property type="entry name" value="Ribonuclease Inhibitor"/>
    <property type="match status" value="1"/>
</dbReference>
<name>A0ABD1TTD4_9LAMI</name>
<evidence type="ECO:0000313" key="2">
    <source>
        <dbReference type="Proteomes" id="UP001604277"/>
    </source>
</evidence>
<dbReference type="SUPFAM" id="SSF52058">
    <property type="entry name" value="L domain-like"/>
    <property type="match status" value="1"/>
</dbReference>
<dbReference type="Proteomes" id="UP001604277">
    <property type="component" value="Unassembled WGS sequence"/>
</dbReference>
<dbReference type="AlphaFoldDB" id="A0ABD1TTD4"/>
<comment type="caution">
    <text evidence="1">The sequence shown here is derived from an EMBL/GenBank/DDBJ whole genome shotgun (WGS) entry which is preliminary data.</text>
</comment>
<reference evidence="2" key="1">
    <citation type="submission" date="2024-07" db="EMBL/GenBank/DDBJ databases">
        <title>Two chromosome-level genome assemblies of Korean endemic species Abeliophyllum distichum and Forsythia ovata (Oleaceae).</title>
        <authorList>
            <person name="Jang H."/>
        </authorList>
    </citation>
    <scope>NUCLEOTIDE SEQUENCE [LARGE SCALE GENOMIC DNA]</scope>
</reference>
<protein>
    <submittedName>
        <fullName evidence="1">Late blight resistance protein-like protein R1B-12</fullName>
    </submittedName>
</protein>
<accession>A0ABD1TTD4</accession>
<dbReference type="InterPro" id="IPR032675">
    <property type="entry name" value="LRR_dom_sf"/>
</dbReference>
<proteinExistence type="predicted"/>
<dbReference type="PANTHER" id="PTHR15140">
    <property type="entry name" value="TUBULIN-SPECIFIC CHAPERONE E"/>
    <property type="match status" value="1"/>
</dbReference>
<organism evidence="1 2">
    <name type="scientific">Forsythia ovata</name>
    <dbReference type="NCBI Taxonomy" id="205694"/>
    <lineage>
        <taxon>Eukaryota</taxon>
        <taxon>Viridiplantae</taxon>
        <taxon>Streptophyta</taxon>
        <taxon>Embryophyta</taxon>
        <taxon>Tracheophyta</taxon>
        <taxon>Spermatophyta</taxon>
        <taxon>Magnoliopsida</taxon>
        <taxon>eudicotyledons</taxon>
        <taxon>Gunneridae</taxon>
        <taxon>Pentapetalae</taxon>
        <taxon>asterids</taxon>
        <taxon>lamiids</taxon>
        <taxon>Lamiales</taxon>
        <taxon>Oleaceae</taxon>
        <taxon>Forsythieae</taxon>
        <taxon>Forsythia</taxon>
    </lineage>
</organism>